<evidence type="ECO:0000313" key="2">
    <source>
        <dbReference type="EMBL" id="KAJ7101262.1"/>
    </source>
</evidence>
<proteinExistence type="predicted"/>
<sequence length="670" mass="75961">MTHREALEEVGRAKALILASLAFLAWYLSVAEIGEALSIAEKACLQSLRLPERPKAGVLYNLRHDYHEANFMHLVENGVPVHYYWSSAEDQEGRFRRLSPEYWSEYCDVCGRTEDIENVRAEDFASFPLWKEDLERYDWFFQDLRAGKRGEILDPASFRPGWEYRIVDFRLYGARTLTNRGVIRAYSERFKGTCAATPSGMPAMMREWPATHANDLADFGSDGDDEGETEQDAFFESTIRAREMVKNKWAPRPPNRTFNSFNGRLNGPEPPSARLHKRRRSLTAVEWAREMASEGHQPEAATSLSADLRNSGSSKRSRASSPGGTLPSEGGGFRREYQDLEEEGEITEDDQAGSSVPGAPNVRIEPYENLQWDESWLGAAVLVCDDDRSSLRMKIFAACCGVNSITEVMELAIRFGLPFALYVPAARVREFARWDQADSLDEETLDALYSPGYRDAQLLYGTGGAALYEQYRAILHHLLRRPHATAFIFAGGVLRFVAENYHKGLVQRLVRGPSLQVTEHLAGRKRLLSRGSGREFFIADQVSESEISLLLGHIAGTKGSNEAWLWPPPEVMESESLHMRGYLSSGAYKILVNIRNDLTKKKKFVWRTRADWKEYFRCGQKRAFTPPVIPSRRDFAEGSRLFARSFPADWSSKELVDLPIPEEFVPLARD</sequence>
<protein>
    <submittedName>
        <fullName evidence="2">Uncharacterized protein</fullName>
    </submittedName>
</protein>
<feature type="region of interest" description="Disordered" evidence="1">
    <location>
        <begin position="245"/>
        <end position="333"/>
    </location>
</feature>
<name>A0AAD6ULY3_9AGAR</name>
<comment type="caution">
    <text evidence="2">The sequence shown here is derived from an EMBL/GenBank/DDBJ whole genome shotgun (WGS) entry which is preliminary data.</text>
</comment>
<accession>A0AAD6ULY3</accession>
<evidence type="ECO:0000313" key="3">
    <source>
        <dbReference type="Proteomes" id="UP001222325"/>
    </source>
</evidence>
<reference evidence="2" key="1">
    <citation type="submission" date="2023-03" db="EMBL/GenBank/DDBJ databases">
        <title>Massive genome expansion in bonnet fungi (Mycena s.s.) driven by repeated elements and novel gene families across ecological guilds.</title>
        <authorList>
            <consortium name="Lawrence Berkeley National Laboratory"/>
            <person name="Harder C.B."/>
            <person name="Miyauchi S."/>
            <person name="Viragh M."/>
            <person name="Kuo A."/>
            <person name="Thoen E."/>
            <person name="Andreopoulos B."/>
            <person name="Lu D."/>
            <person name="Skrede I."/>
            <person name="Drula E."/>
            <person name="Henrissat B."/>
            <person name="Morin E."/>
            <person name="Kohler A."/>
            <person name="Barry K."/>
            <person name="LaButti K."/>
            <person name="Morin E."/>
            <person name="Salamov A."/>
            <person name="Lipzen A."/>
            <person name="Mereny Z."/>
            <person name="Hegedus B."/>
            <person name="Baldrian P."/>
            <person name="Stursova M."/>
            <person name="Weitz H."/>
            <person name="Taylor A."/>
            <person name="Grigoriev I.V."/>
            <person name="Nagy L.G."/>
            <person name="Martin F."/>
            <person name="Kauserud H."/>
        </authorList>
    </citation>
    <scope>NUCLEOTIDE SEQUENCE</scope>
    <source>
        <strain evidence="2">CBHHK173m</strain>
    </source>
</reference>
<feature type="compositionally biased region" description="Basic and acidic residues" evidence="1">
    <location>
        <begin position="287"/>
        <end position="297"/>
    </location>
</feature>
<dbReference type="AlphaFoldDB" id="A0AAD6ULY3"/>
<evidence type="ECO:0000256" key="1">
    <source>
        <dbReference type="SAM" id="MobiDB-lite"/>
    </source>
</evidence>
<feature type="compositionally biased region" description="Acidic residues" evidence="1">
    <location>
        <begin position="341"/>
        <end position="351"/>
    </location>
</feature>
<feature type="region of interest" description="Disordered" evidence="1">
    <location>
        <begin position="341"/>
        <end position="360"/>
    </location>
</feature>
<feature type="compositionally biased region" description="Low complexity" evidence="1">
    <location>
        <begin position="309"/>
        <end position="324"/>
    </location>
</feature>
<dbReference type="EMBL" id="JARJCN010000004">
    <property type="protein sequence ID" value="KAJ7101262.1"/>
    <property type="molecule type" value="Genomic_DNA"/>
</dbReference>
<gene>
    <name evidence="2" type="ORF">B0H15DRAFT_769446</name>
</gene>
<keyword evidence="3" id="KW-1185">Reference proteome</keyword>
<organism evidence="2 3">
    <name type="scientific">Mycena belliarum</name>
    <dbReference type="NCBI Taxonomy" id="1033014"/>
    <lineage>
        <taxon>Eukaryota</taxon>
        <taxon>Fungi</taxon>
        <taxon>Dikarya</taxon>
        <taxon>Basidiomycota</taxon>
        <taxon>Agaricomycotina</taxon>
        <taxon>Agaricomycetes</taxon>
        <taxon>Agaricomycetidae</taxon>
        <taxon>Agaricales</taxon>
        <taxon>Marasmiineae</taxon>
        <taxon>Mycenaceae</taxon>
        <taxon>Mycena</taxon>
    </lineage>
</organism>
<dbReference type="Proteomes" id="UP001222325">
    <property type="component" value="Unassembled WGS sequence"/>
</dbReference>